<dbReference type="PANTHER" id="PTHR34582">
    <property type="entry name" value="UPF0702 TRANSMEMBRANE PROTEIN YCAP"/>
    <property type="match status" value="1"/>
</dbReference>
<evidence type="ECO:0000256" key="2">
    <source>
        <dbReference type="ARBA" id="ARBA00006448"/>
    </source>
</evidence>
<keyword evidence="3" id="KW-1003">Cell membrane</keyword>
<evidence type="ECO:0000256" key="4">
    <source>
        <dbReference type="ARBA" id="ARBA00022692"/>
    </source>
</evidence>
<dbReference type="EMBL" id="RBZP01000009">
    <property type="protein sequence ID" value="RKQ32645.1"/>
    <property type="molecule type" value="Genomic_DNA"/>
</dbReference>
<dbReference type="AlphaFoldDB" id="A0A495A042"/>
<feature type="domain" description="YetF-like N-terminal transmembrane" evidence="9">
    <location>
        <begin position="4"/>
        <end position="78"/>
    </location>
</feature>
<keyword evidence="4 7" id="KW-0812">Transmembrane</keyword>
<keyword evidence="11" id="KW-1185">Reference proteome</keyword>
<dbReference type="Proteomes" id="UP000269301">
    <property type="component" value="Unassembled WGS sequence"/>
</dbReference>
<gene>
    <name evidence="10" type="ORF">D8M06_11950</name>
</gene>
<dbReference type="Gene3D" id="3.30.240.20">
    <property type="entry name" value="bsu07140 like domains"/>
    <property type="match status" value="2"/>
</dbReference>
<dbReference type="OrthoDB" id="1076133at2"/>
<dbReference type="RefSeq" id="WP_121204641.1">
    <property type="nucleotide sequence ID" value="NZ_RBZP01000009.1"/>
</dbReference>
<feature type="transmembrane region" description="Helical" evidence="7">
    <location>
        <begin position="33"/>
        <end position="53"/>
    </location>
</feature>
<evidence type="ECO:0000259" key="9">
    <source>
        <dbReference type="Pfam" id="PF20730"/>
    </source>
</evidence>
<comment type="caution">
    <text evidence="10">The sequence shown here is derived from an EMBL/GenBank/DDBJ whole genome shotgun (WGS) entry which is preliminary data.</text>
</comment>
<proteinExistence type="inferred from homology"/>
<evidence type="ECO:0000256" key="1">
    <source>
        <dbReference type="ARBA" id="ARBA00004651"/>
    </source>
</evidence>
<reference evidence="10 11" key="1">
    <citation type="journal article" date="2016" name="Int. J. Syst. Evol. Microbiol.">
        <title>Oceanobacillus halophilus sp. nov., a novel moderately halophilic bacterium from a hypersaline lake.</title>
        <authorList>
            <person name="Amoozegar M.A."/>
            <person name="Bagheri M."/>
            <person name="Makhdoumi A."/>
            <person name="Nikou M.M."/>
            <person name="Fazeli S.A.S."/>
            <person name="Schumann P."/>
            <person name="Sproer C."/>
            <person name="Sanchez-Porro C."/>
            <person name="Ventosa A."/>
        </authorList>
    </citation>
    <scope>NUCLEOTIDE SEQUENCE [LARGE SCALE GENOMIC DNA]</scope>
    <source>
        <strain evidence="10 11">DSM 23996</strain>
    </source>
</reference>
<evidence type="ECO:0000313" key="11">
    <source>
        <dbReference type="Proteomes" id="UP000269301"/>
    </source>
</evidence>
<dbReference type="PANTHER" id="PTHR34582:SF5">
    <property type="entry name" value="UPF0702 TRANSMEMBRANE PROTEIN YETF"/>
    <property type="match status" value="1"/>
</dbReference>
<dbReference type="Pfam" id="PF04239">
    <property type="entry name" value="DUF421"/>
    <property type="match status" value="1"/>
</dbReference>
<feature type="domain" description="YetF C-terminal" evidence="8">
    <location>
        <begin position="81"/>
        <end position="215"/>
    </location>
</feature>
<organism evidence="10 11">
    <name type="scientific">Oceanobacillus halophilus</name>
    <dbReference type="NCBI Taxonomy" id="930130"/>
    <lineage>
        <taxon>Bacteria</taxon>
        <taxon>Bacillati</taxon>
        <taxon>Bacillota</taxon>
        <taxon>Bacilli</taxon>
        <taxon>Bacillales</taxon>
        <taxon>Bacillaceae</taxon>
        <taxon>Oceanobacillus</taxon>
    </lineage>
</organism>
<evidence type="ECO:0000259" key="8">
    <source>
        <dbReference type="Pfam" id="PF04239"/>
    </source>
</evidence>
<comment type="subcellular location">
    <subcellularLocation>
        <location evidence="1">Cell membrane</location>
        <topology evidence="1">Multi-pass membrane protein</topology>
    </subcellularLocation>
</comment>
<evidence type="ECO:0000256" key="7">
    <source>
        <dbReference type="SAM" id="Phobius"/>
    </source>
</evidence>
<feature type="transmembrane region" description="Helical" evidence="7">
    <location>
        <begin position="59"/>
        <end position="79"/>
    </location>
</feature>
<protein>
    <submittedName>
        <fullName evidence="10">DUF421 domain-containing protein</fullName>
    </submittedName>
</protein>
<evidence type="ECO:0000256" key="5">
    <source>
        <dbReference type="ARBA" id="ARBA00022989"/>
    </source>
</evidence>
<dbReference type="InterPro" id="IPR023090">
    <property type="entry name" value="UPF0702_alpha/beta_dom_sf"/>
</dbReference>
<comment type="similarity">
    <text evidence="2">Belongs to the UPF0702 family.</text>
</comment>
<evidence type="ECO:0000256" key="6">
    <source>
        <dbReference type="ARBA" id="ARBA00023136"/>
    </source>
</evidence>
<dbReference type="InterPro" id="IPR007353">
    <property type="entry name" value="DUF421"/>
</dbReference>
<dbReference type="Pfam" id="PF20730">
    <property type="entry name" value="YetF_N"/>
    <property type="match status" value="1"/>
</dbReference>
<keyword evidence="6 7" id="KW-0472">Membrane</keyword>
<sequence>MSSYLAMFIETIFGFFALFMITKILGKTQISQITPFDFISALLLGELVGNALFDKNAGVPEIAFVVTLYGILMYISEIVTQKFKRTRALLEGYPSIVVYNGKLVRDVMKKNKLDINQLQHLLRNKDVFSLQEVEFAILEANGTLSVMKKSDYQPPTRKDMKLSAQEVNLPVTLVNDGEIIYDNLIEKNLNEGWLFQKLEEQGYSSVEDVFYVEYNKGQDLLIIPYVDRNHQKWDV</sequence>
<keyword evidence="5 7" id="KW-1133">Transmembrane helix</keyword>
<evidence type="ECO:0000256" key="3">
    <source>
        <dbReference type="ARBA" id="ARBA00022475"/>
    </source>
</evidence>
<name>A0A495A042_9BACI</name>
<feature type="transmembrane region" description="Helical" evidence="7">
    <location>
        <begin position="6"/>
        <end position="26"/>
    </location>
</feature>
<evidence type="ECO:0000313" key="10">
    <source>
        <dbReference type="EMBL" id="RKQ32645.1"/>
    </source>
</evidence>
<accession>A0A495A042</accession>
<dbReference type="GO" id="GO:0005886">
    <property type="term" value="C:plasma membrane"/>
    <property type="evidence" value="ECO:0007669"/>
    <property type="project" value="UniProtKB-SubCell"/>
</dbReference>
<dbReference type="InterPro" id="IPR048454">
    <property type="entry name" value="YetF_N"/>
</dbReference>